<dbReference type="SUPFAM" id="SSF57196">
    <property type="entry name" value="EGF/Laminin"/>
    <property type="match status" value="1"/>
</dbReference>
<evidence type="ECO:0000256" key="3">
    <source>
        <dbReference type="SAM" id="SignalP"/>
    </source>
</evidence>
<evidence type="ECO:0000259" key="4">
    <source>
        <dbReference type="PROSITE" id="PS50026"/>
    </source>
</evidence>
<keyword evidence="2" id="KW-1133">Transmembrane helix</keyword>
<protein>
    <submittedName>
        <fullName evidence="5">Epiregulin</fullName>
    </submittedName>
</protein>
<evidence type="ECO:0000313" key="5">
    <source>
        <dbReference type="Ensembl" id="ENSPKIP00000006088.1"/>
    </source>
</evidence>
<feature type="domain" description="EGF-like" evidence="4">
    <location>
        <begin position="49"/>
        <end position="88"/>
    </location>
</feature>
<dbReference type="GeneTree" id="ENSGT00940000169510"/>
<comment type="caution">
    <text evidence="1">Lacks conserved residue(s) required for the propagation of feature annotation.</text>
</comment>
<dbReference type="PROSITE" id="PS50026">
    <property type="entry name" value="EGF_3"/>
    <property type="match status" value="1"/>
</dbReference>
<sequence>MGDIKASLFLALYGLLLLGCYADTTNPPPTCGPGQCSKSQETPLVQRVMFQKCNSSLGYCIHGECIQLVDIPDPHCKCQLGYVGPRCELLDLDKIIQPTISEEHIILTVVCVGLLLIGIAGLLYFSIKWYVYVCMPACVCVCPLVCVCEYAHLCVCVCVCVSHLVDSYKTLSVWTGPRRTEDHLQRKCIRKCRWLEQQLCVCMCVCSFMY</sequence>
<dbReference type="InterPro" id="IPR000742">
    <property type="entry name" value="EGF"/>
</dbReference>
<name>A0A3B3QJ05_9TELE</name>
<dbReference type="Ensembl" id="ENSPKIT00000030109.1">
    <property type="protein sequence ID" value="ENSPKIP00000006088.1"/>
    <property type="gene ID" value="ENSPKIG00000022513.1"/>
</dbReference>
<proteinExistence type="predicted"/>
<dbReference type="SMART" id="SM00181">
    <property type="entry name" value="EGF"/>
    <property type="match status" value="1"/>
</dbReference>
<keyword evidence="2" id="KW-0472">Membrane</keyword>
<keyword evidence="6" id="KW-1185">Reference proteome</keyword>
<dbReference type="PROSITE" id="PS00022">
    <property type="entry name" value="EGF_1"/>
    <property type="match status" value="1"/>
</dbReference>
<accession>A0A3B3QJ05</accession>
<organism evidence="5 6">
    <name type="scientific">Paramormyrops kingsleyae</name>
    <dbReference type="NCBI Taxonomy" id="1676925"/>
    <lineage>
        <taxon>Eukaryota</taxon>
        <taxon>Metazoa</taxon>
        <taxon>Chordata</taxon>
        <taxon>Craniata</taxon>
        <taxon>Vertebrata</taxon>
        <taxon>Euteleostomi</taxon>
        <taxon>Actinopterygii</taxon>
        <taxon>Neopterygii</taxon>
        <taxon>Teleostei</taxon>
        <taxon>Osteoglossocephala</taxon>
        <taxon>Osteoglossomorpha</taxon>
        <taxon>Osteoglossiformes</taxon>
        <taxon>Mormyridae</taxon>
        <taxon>Paramormyrops</taxon>
    </lineage>
</organism>
<feature type="signal peptide" evidence="3">
    <location>
        <begin position="1"/>
        <end position="22"/>
    </location>
</feature>
<keyword evidence="2" id="KW-0812">Transmembrane</keyword>
<evidence type="ECO:0000256" key="1">
    <source>
        <dbReference type="PROSITE-ProRule" id="PRU00076"/>
    </source>
</evidence>
<feature type="chain" id="PRO_5017387783" evidence="3">
    <location>
        <begin position="23"/>
        <end position="210"/>
    </location>
</feature>
<dbReference type="PROSITE" id="PS01186">
    <property type="entry name" value="EGF_2"/>
    <property type="match status" value="1"/>
</dbReference>
<reference evidence="5" key="2">
    <citation type="submission" date="2025-09" db="UniProtKB">
        <authorList>
            <consortium name="Ensembl"/>
        </authorList>
    </citation>
    <scope>IDENTIFICATION</scope>
</reference>
<dbReference type="AlphaFoldDB" id="A0A3B3QJ05"/>
<keyword evidence="1" id="KW-0245">EGF-like domain</keyword>
<reference evidence="5" key="1">
    <citation type="submission" date="2025-08" db="UniProtKB">
        <authorList>
            <consortium name="Ensembl"/>
        </authorList>
    </citation>
    <scope>IDENTIFICATION</scope>
</reference>
<feature type="disulfide bond" evidence="1">
    <location>
        <begin position="78"/>
        <end position="87"/>
    </location>
</feature>
<dbReference type="STRING" id="1676925.ENSPKIP00000006088"/>
<dbReference type="PROSITE" id="PS51257">
    <property type="entry name" value="PROKAR_LIPOPROTEIN"/>
    <property type="match status" value="1"/>
</dbReference>
<evidence type="ECO:0000313" key="6">
    <source>
        <dbReference type="Proteomes" id="UP000261540"/>
    </source>
</evidence>
<keyword evidence="1" id="KW-1015">Disulfide bond</keyword>
<dbReference type="Proteomes" id="UP000261540">
    <property type="component" value="Unplaced"/>
</dbReference>
<evidence type="ECO:0000256" key="2">
    <source>
        <dbReference type="SAM" id="Phobius"/>
    </source>
</evidence>
<dbReference type="Gene3D" id="2.10.25.10">
    <property type="entry name" value="Laminin"/>
    <property type="match status" value="1"/>
</dbReference>
<feature type="transmembrane region" description="Helical" evidence="2">
    <location>
        <begin position="105"/>
        <end position="125"/>
    </location>
</feature>
<keyword evidence="3" id="KW-0732">Signal</keyword>